<sequence>MNEPLHFYQNQIRKHTQALSAVKKRLFVSSMLRLMVFVGAVIGSYLVFWNAKAVVAIVLLAIALFLFLVSRHTDLERKRDTLKALLDSNENEIRMLNRDFYHRPEGNQFKDPTHYFSQDIDLFGRGSFYQYVNRTALQQGSETLAQLFLENSIEDILQKQEAVKALSKIPEWRQEFSAIASLTKAETGVDVIHQWLTHYTPFVPKAMRWLPWLFSGASLLFLTLYFLGILPGLVPFLWVFTGLGMSSIYTRKITKLGVNASKAHGTFTQYNQLIQLIENHEFEAQFLSEQRRSVMREGEKTSTLIQQFSRLLNGLDKNNNVFYLILANGYFLRALTYAYQTEQWIQTYGNSVEEWFDTIAFFDAYNSLGNFAFNHPNYQFPRLTDEKEVLKVKGAGHPLLDPKKNVLNDFQIDDQAFLIITGANMAGKSTFLRTVSLLILMGNIGLPVCADSAEYQPVKLITSMRTTDSLTDEESYFFSELKRLRFIVDEIQNDRYFIVLDEILKGTNSTDKAKGSRKFVERLVRSRSTGIIATHDLSLCEVAKKLPQVKNYYFDAEIVNNELHFDYHIKQGVCQNMNASFLLKKMGVVE</sequence>
<evidence type="ECO:0000313" key="8">
    <source>
        <dbReference type="Proteomes" id="UP000707206"/>
    </source>
</evidence>
<feature type="coiled-coil region" evidence="4">
    <location>
        <begin position="72"/>
        <end position="99"/>
    </location>
</feature>
<keyword evidence="4" id="KW-0175">Coiled coil</keyword>
<organism evidence="7 8">
    <name type="scientific">Pelagihabitans pacificus</name>
    <dbReference type="NCBI Taxonomy" id="2696054"/>
    <lineage>
        <taxon>Bacteria</taxon>
        <taxon>Pseudomonadati</taxon>
        <taxon>Bacteroidota</taxon>
        <taxon>Flavobacteriia</taxon>
        <taxon>Flavobacteriales</taxon>
        <taxon>Flavobacteriaceae</taxon>
        <taxon>Pelagihabitans</taxon>
    </lineage>
</organism>
<dbReference type="GO" id="GO:0030983">
    <property type="term" value="F:mismatched DNA binding"/>
    <property type="evidence" value="ECO:0007669"/>
    <property type="project" value="InterPro"/>
</dbReference>
<dbReference type="PANTHER" id="PTHR11361:SF99">
    <property type="entry name" value="DNA MISMATCH REPAIR PROTEIN"/>
    <property type="match status" value="1"/>
</dbReference>
<dbReference type="SMART" id="SM00534">
    <property type="entry name" value="MUTSac"/>
    <property type="match status" value="1"/>
</dbReference>
<dbReference type="AlphaFoldDB" id="A0A967E9G8"/>
<dbReference type="PANTHER" id="PTHR11361">
    <property type="entry name" value="DNA MISMATCH REPAIR PROTEIN MUTS FAMILY MEMBER"/>
    <property type="match status" value="1"/>
</dbReference>
<evidence type="ECO:0000256" key="4">
    <source>
        <dbReference type="SAM" id="Coils"/>
    </source>
</evidence>
<dbReference type="Gene3D" id="3.40.50.300">
    <property type="entry name" value="P-loop containing nucleotide triphosphate hydrolases"/>
    <property type="match status" value="1"/>
</dbReference>
<keyword evidence="8" id="KW-1185">Reference proteome</keyword>
<evidence type="ECO:0000256" key="1">
    <source>
        <dbReference type="ARBA" id="ARBA00022741"/>
    </source>
</evidence>
<reference evidence="7" key="2">
    <citation type="submission" date="2020-03" db="EMBL/GenBank/DDBJ databases">
        <title>Flavobacteriaceae bacterium strain TP-CH-4, a member of the family Flavobacteriaceae isolated from a deep-sea seamount.</title>
        <authorList>
            <person name="Zhang D.-C."/>
        </authorList>
    </citation>
    <scope>NUCLEOTIDE SEQUENCE</scope>
    <source>
        <strain evidence="7">TP-CH-4</strain>
    </source>
</reference>
<keyword evidence="2" id="KW-0067">ATP-binding</keyword>
<feature type="transmembrane region" description="Helical" evidence="5">
    <location>
        <begin position="53"/>
        <end position="69"/>
    </location>
</feature>
<name>A0A967E9G8_9FLAO</name>
<feature type="coiled-coil region" evidence="4">
    <location>
        <begin position="270"/>
        <end position="297"/>
    </location>
</feature>
<dbReference type="RefSeq" id="WP_152572949.1">
    <property type="nucleotide sequence ID" value="NZ_VIKU02000001.1"/>
</dbReference>
<dbReference type="EMBL" id="VIKU02000001">
    <property type="protein sequence ID" value="NHF58456.1"/>
    <property type="molecule type" value="Genomic_DNA"/>
</dbReference>
<evidence type="ECO:0000259" key="6">
    <source>
        <dbReference type="SMART" id="SM00534"/>
    </source>
</evidence>
<dbReference type="GO" id="GO:0140664">
    <property type="term" value="F:ATP-dependent DNA damage sensor activity"/>
    <property type="evidence" value="ECO:0007669"/>
    <property type="project" value="InterPro"/>
</dbReference>
<dbReference type="InterPro" id="IPR027417">
    <property type="entry name" value="P-loop_NTPase"/>
</dbReference>
<feature type="transmembrane region" description="Helical" evidence="5">
    <location>
        <begin position="26"/>
        <end position="47"/>
    </location>
</feature>
<dbReference type="InterPro" id="IPR000432">
    <property type="entry name" value="DNA_mismatch_repair_MutS_C"/>
</dbReference>
<keyword evidence="5" id="KW-0812">Transmembrane</keyword>
<evidence type="ECO:0000313" key="7">
    <source>
        <dbReference type="EMBL" id="NHF58456.1"/>
    </source>
</evidence>
<feature type="domain" description="DNA mismatch repair proteins mutS family" evidence="6">
    <location>
        <begin position="415"/>
        <end position="587"/>
    </location>
</feature>
<keyword evidence="5" id="KW-1133">Transmembrane helix</keyword>
<evidence type="ECO:0000256" key="5">
    <source>
        <dbReference type="SAM" id="Phobius"/>
    </source>
</evidence>
<dbReference type="GO" id="GO:0005829">
    <property type="term" value="C:cytosol"/>
    <property type="evidence" value="ECO:0007669"/>
    <property type="project" value="TreeGrafter"/>
</dbReference>
<dbReference type="GO" id="GO:0005524">
    <property type="term" value="F:ATP binding"/>
    <property type="evidence" value="ECO:0007669"/>
    <property type="project" value="UniProtKB-KW"/>
</dbReference>
<dbReference type="GO" id="GO:0006298">
    <property type="term" value="P:mismatch repair"/>
    <property type="evidence" value="ECO:0007669"/>
    <property type="project" value="InterPro"/>
</dbReference>
<keyword evidence="1" id="KW-0547">Nucleotide-binding</keyword>
<accession>A0A967E9G8</accession>
<proteinExistence type="predicted"/>
<keyword evidence="5" id="KW-0472">Membrane</keyword>
<keyword evidence="3" id="KW-0238">DNA-binding</keyword>
<comment type="caution">
    <text evidence="7">The sequence shown here is derived from an EMBL/GenBank/DDBJ whole genome shotgun (WGS) entry which is preliminary data.</text>
</comment>
<reference evidence="7" key="1">
    <citation type="submission" date="2019-07" db="EMBL/GenBank/DDBJ databases">
        <authorList>
            <person name="De-Chao Zhang Q."/>
        </authorList>
    </citation>
    <scope>NUCLEOTIDE SEQUENCE</scope>
    <source>
        <strain evidence="7">TP-CH-4</strain>
    </source>
</reference>
<evidence type="ECO:0000256" key="2">
    <source>
        <dbReference type="ARBA" id="ARBA00022840"/>
    </source>
</evidence>
<evidence type="ECO:0000256" key="3">
    <source>
        <dbReference type="ARBA" id="ARBA00023125"/>
    </source>
</evidence>
<gene>
    <name evidence="7" type="ORF">FK220_003845</name>
</gene>
<dbReference type="Proteomes" id="UP000707206">
    <property type="component" value="Unassembled WGS sequence"/>
</dbReference>
<protein>
    <submittedName>
        <fullName evidence="7">DNA mismatch repair protein MutS</fullName>
    </submittedName>
</protein>
<dbReference type="SUPFAM" id="SSF52540">
    <property type="entry name" value="P-loop containing nucleoside triphosphate hydrolases"/>
    <property type="match status" value="1"/>
</dbReference>
<dbReference type="InterPro" id="IPR045076">
    <property type="entry name" value="MutS"/>
</dbReference>
<dbReference type="Pfam" id="PF00488">
    <property type="entry name" value="MutS_V"/>
    <property type="match status" value="1"/>
</dbReference>